<dbReference type="Gene3D" id="1.10.100.10">
    <property type="entry name" value="Insulin-like"/>
    <property type="match status" value="1"/>
</dbReference>
<evidence type="ECO:0000256" key="5">
    <source>
        <dbReference type="SAM" id="SignalP"/>
    </source>
</evidence>
<dbReference type="PRINTS" id="PR00276">
    <property type="entry name" value="INSULINFAMLY"/>
</dbReference>
<dbReference type="SUPFAM" id="SSF56994">
    <property type="entry name" value="Insulin-like"/>
    <property type="match status" value="1"/>
</dbReference>
<protein>
    <recommendedName>
        <fullName evidence="6">Insulin-like domain-containing protein</fullName>
    </recommendedName>
</protein>
<dbReference type="EMBL" id="FZQP02000293">
    <property type="protein sequence ID" value="VVC88314.1"/>
    <property type="molecule type" value="Genomic_DNA"/>
</dbReference>
<dbReference type="GO" id="GO:0005179">
    <property type="term" value="F:hormone activity"/>
    <property type="evidence" value="ECO:0007669"/>
    <property type="project" value="InterPro"/>
</dbReference>
<evidence type="ECO:0000313" key="7">
    <source>
        <dbReference type="EMBL" id="VVC88314.1"/>
    </source>
</evidence>
<feature type="chain" id="PRO_5022895483" description="Insulin-like domain-containing protein" evidence="5">
    <location>
        <begin position="33"/>
        <end position="117"/>
    </location>
</feature>
<keyword evidence="4" id="KW-0964">Secreted</keyword>
<dbReference type="Pfam" id="PF00049">
    <property type="entry name" value="Insulin"/>
    <property type="match status" value="1"/>
</dbReference>
<dbReference type="GO" id="GO:0005576">
    <property type="term" value="C:extracellular region"/>
    <property type="evidence" value="ECO:0007669"/>
    <property type="project" value="UniProtKB-SubCell"/>
</dbReference>
<dbReference type="InterPro" id="IPR022353">
    <property type="entry name" value="Insulin_CS"/>
</dbReference>
<feature type="signal peptide" evidence="5">
    <location>
        <begin position="1"/>
        <end position="32"/>
    </location>
</feature>
<dbReference type="AlphaFoldDB" id="A0A5E4PTA8"/>
<gene>
    <name evidence="7" type="ORF">LSINAPIS_LOCUS1722</name>
</gene>
<evidence type="ECO:0000256" key="2">
    <source>
        <dbReference type="ARBA" id="ARBA00022685"/>
    </source>
</evidence>
<accession>A0A5E4PTA8</accession>
<evidence type="ECO:0000256" key="4">
    <source>
        <dbReference type="RuleBase" id="RU000406"/>
    </source>
</evidence>
<evidence type="ECO:0000256" key="1">
    <source>
        <dbReference type="ARBA" id="ARBA00009034"/>
    </source>
</evidence>
<dbReference type="InterPro" id="IPR022352">
    <property type="entry name" value="Ins/IGF/rlx"/>
</dbReference>
<keyword evidence="3 5" id="KW-0732">Signal</keyword>
<evidence type="ECO:0000313" key="8">
    <source>
        <dbReference type="Proteomes" id="UP000324832"/>
    </source>
</evidence>
<evidence type="ECO:0000259" key="6">
    <source>
        <dbReference type="SMART" id="SM00078"/>
    </source>
</evidence>
<dbReference type="InterPro" id="IPR016179">
    <property type="entry name" value="Insulin-like"/>
</dbReference>
<dbReference type="Proteomes" id="UP000324832">
    <property type="component" value="Unassembled WGS sequence"/>
</dbReference>
<evidence type="ECO:0000256" key="3">
    <source>
        <dbReference type="ARBA" id="ARBA00022729"/>
    </source>
</evidence>
<sequence length="117" mass="13380">FSFTTCQQKDHKKGQIMKFLVVLACALAFVAAEKEKPVVLCGRQLANARVLICYGAEYIMKRASPENLLDDDKWLGEWIWRGRQGAISADWTRYKRDGLADECCLRPCTTEVILKYC</sequence>
<dbReference type="SMART" id="SM00078">
    <property type="entry name" value="IlGF"/>
    <property type="match status" value="1"/>
</dbReference>
<name>A0A5E4PTA8_9NEOP</name>
<comment type="similarity">
    <text evidence="1 4">Belongs to the insulin family.</text>
</comment>
<comment type="subcellular location">
    <subcellularLocation>
        <location evidence="4">Secreted</location>
    </subcellularLocation>
</comment>
<proteinExistence type="inferred from homology"/>
<dbReference type="PROSITE" id="PS00262">
    <property type="entry name" value="INSULIN"/>
    <property type="match status" value="1"/>
</dbReference>
<dbReference type="InterPro" id="IPR036438">
    <property type="entry name" value="Insulin-like_sf"/>
</dbReference>
<keyword evidence="2" id="KW-0165">Cleavage on pair of basic residues</keyword>
<organism evidence="7 8">
    <name type="scientific">Leptidea sinapis</name>
    <dbReference type="NCBI Taxonomy" id="189913"/>
    <lineage>
        <taxon>Eukaryota</taxon>
        <taxon>Metazoa</taxon>
        <taxon>Ecdysozoa</taxon>
        <taxon>Arthropoda</taxon>
        <taxon>Hexapoda</taxon>
        <taxon>Insecta</taxon>
        <taxon>Pterygota</taxon>
        <taxon>Neoptera</taxon>
        <taxon>Endopterygota</taxon>
        <taxon>Lepidoptera</taxon>
        <taxon>Glossata</taxon>
        <taxon>Ditrysia</taxon>
        <taxon>Papilionoidea</taxon>
        <taxon>Pieridae</taxon>
        <taxon>Dismorphiinae</taxon>
        <taxon>Leptidea</taxon>
    </lineage>
</organism>
<feature type="non-terminal residue" evidence="7">
    <location>
        <position position="1"/>
    </location>
</feature>
<reference evidence="7 8" key="1">
    <citation type="submission" date="2017-07" db="EMBL/GenBank/DDBJ databases">
        <authorList>
            <person name="Talla V."/>
            <person name="Backstrom N."/>
        </authorList>
    </citation>
    <scope>NUCLEOTIDE SEQUENCE [LARGE SCALE GENOMIC DNA]</scope>
</reference>
<keyword evidence="8" id="KW-1185">Reference proteome</keyword>
<feature type="domain" description="Insulin-like" evidence="6">
    <location>
        <begin position="38"/>
        <end position="117"/>
    </location>
</feature>